<protein>
    <submittedName>
        <fullName evidence="1">Uncharacterized protein</fullName>
    </submittedName>
</protein>
<sequence>MVYAILVLGAFAACSPGTSTGLASSVAPTAPPLSVNLVGPLQSVGQTAVLQVSQQGYLGPFTITSSNGAVLSVAPKLQSTRRGPQSAGPQTIISANGQAYVNALAQGSASIGITGYGGMSISPPQLQNIAIGAATPSPSPTPSPTPGAVVLTPSSLAFTAVGAVNAQSTTASETNYSGAFAASTAAAGQSNSCSGIATISPASGTNFSVTPVAAGHCTFALTGGGTQSATLTIDVTTTNVGGS</sequence>
<evidence type="ECO:0000313" key="1">
    <source>
        <dbReference type="EMBL" id="CBI01695.1"/>
    </source>
</evidence>
<name>E6Q3D4_9ZZZZ</name>
<accession>E6Q3D4</accession>
<reference evidence="1" key="1">
    <citation type="submission" date="2009-10" db="EMBL/GenBank/DDBJ databases">
        <title>Diversity of trophic interactions inside an arsenic-rich microbial ecosystem.</title>
        <authorList>
            <person name="Bertin P.N."/>
            <person name="Heinrich-Salmeron A."/>
            <person name="Pelletier E."/>
            <person name="Goulhen-Chollet F."/>
            <person name="Arsene-Ploetze F."/>
            <person name="Gallien S."/>
            <person name="Calteau A."/>
            <person name="Vallenet D."/>
            <person name="Casiot C."/>
            <person name="Chane-Woon-Ming B."/>
            <person name="Giloteaux L."/>
            <person name="Barakat M."/>
            <person name="Bonnefoy V."/>
            <person name="Bruneel O."/>
            <person name="Chandler M."/>
            <person name="Cleiss J."/>
            <person name="Duran R."/>
            <person name="Elbaz-Poulichet F."/>
            <person name="Fonknechten N."/>
            <person name="Lauga B."/>
            <person name="Mornico D."/>
            <person name="Ortet P."/>
            <person name="Schaeffer C."/>
            <person name="Siguier P."/>
            <person name="Alexander Thil Smith A."/>
            <person name="Van Dorsselaer A."/>
            <person name="Weissenbach J."/>
            <person name="Medigue C."/>
            <person name="Le Paslier D."/>
        </authorList>
    </citation>
    <scope>NUCLEOTIDE SEQUENCE</scope>
</reference>
<comment type="caution">
    <text evidence="1">The sequence shown here is derived from an EMBL/GenBank/DDBJ whole genome shotgun (WGS) entry which is preliminary data.</text>
</comment>
<gene>
    <name evidence="1" type="ORF">CARN4_2009</name>
</gene>
<dbReference type="EMBL" id="CABO01000021">
    <property type="protein sequence ID" value="CBI01695.1"/>
    <property type="molecule type" value="Genomic_DNA"/>
</dbReference>
<dbReference type="AlphaFoldDB" id="E6Q3D4"/>
<organism evidence="1">
    <name type="scientific">mine drainage metagenome</name>
    <dbReference type="NCBI Taxonomy" id="410659"/>
    <lineage>
        <taxon>unclassified sequences</taxon>
        <taxon>metagenomes</taxon>
        <taxon>ecological metagenomes</taxon>
    </lineage>
</organism>
<proteinExistence type="predicted"/>